<keyword evidence="2" id="KW-0597">Phosphoprotein</keyword>
<evidence type="ECO:0000313" key="4">
    <source>
        <dbReference type="EMBL" id="NSL56579.1"/>
    </source>
</evidence>
<comment type="caution">
    <text evidence="4">The sequence shown here is derived from an EMBL/GenBank/DDBJ whole genome shotgun (WGS) entry which is preliminary data.</text>
</comment>
<dbReference type="InterPro" id="IPR039420">
    <property type="entry name" value="WalR-like"/>
</dbReference>
<reference evidence="4 5" key="1">
    <citation type="submission" date="2020-06" db="EMBL/GenBank/DDBJ databases">
        <title>Draft genome of Uliginosibacterium sp. IMCC34675.</title>
        <authorList>
            <person name="Song J."/>
        </authorList>
    </citation>
    <scope>NUCLEOTIDE SEQUENCE [LARGE SCALE GENOMIC DNA]</scope>
    <source>
        <strain evidence="4 5">IMCC34675</strain>
    </source>
</reference>
<dbReference type="Pfam" id="PF00072">
    <property type="entry name" value="Response_reg"/>
    <property type="match status" value="1"/>
</dbReference>
<dbReference type="SMART" id="SM00448">
    <property type="entry name" value="REC"/>
    <property type="match status" value="1"/>
</dbReference>
<dbReference type="Gene3D" id="3.40.50.2300">
    <property type="match status" value="1"/>
</dbReference>
<organism evidence="4 5">
    <name type="scientific">Uliginosibacterium aquaticum</name>
    <dbReference type="NCBI Taxonomy" id="2731212"/>
    <lineage>
        <taxon>Bacteria</taxon>
        <taxon>Pseudomonadati</taxon>
        <taxon>Pseudomonadota</taxon>
        <taxon>Betaproteobacteria</taxon>
        <taxon>Rhodocyclales</taxon>
        <taxon>Zoogloeaceae</taxon>
        <taxon>Uliginosibacterium</taxon>
    </lineage>
</organism>
<dbReference type="PANTHER" id="PTHR48111:SF56">
    <property type="entry name" value="TETRATHIONATE RESPONSE REGULATORY PROTEIN TTRR"/>
    <property type="match status" value="1"/>
</dbReference>
<accession>A0ABX2IIH9</accession>
<evidence type="ECO:0000256" key="1">
    <source>
        <dbReference type="ARBA" id="ARBA00023125"/>
    </source>
</evidence>
<keyword evidence="1" id="KW-0238">DNA-binding</keyword>
<evidence type="ECO:0000313" key="5">
    <source>
        <dbReference type="Proteomes" id="UP000778523"/>
    </source>
</evidence>
<evidence type="ECO:0000259" key="3">
    <source>
        <dbReference type="PROSITE" id="PS50110"/>
    </source>
</evidence>
<evidence type="ECO:0000256" key="2">
    <source>
        <dbReference type="PROSITE-ProRule" id="PRU00169"/>
    </source>
</evidence>
<feature type="modified residue" description="4-aspartylphosphate" evidence="2">
    <location>
        <position position="56"/>
    </location>
</feature>
<dbReference type="Proteomes" id="UP000778523">
    <property type="component" value="Unassembled WGS sequence"/>
</dbReference>
<dbReference type="InterPro" id="IPR011006">
    <property type="entry name" value="CheY-like_superfamily"/>
</dbReference>
<dbReference type="EMBL" id="JABCSC020000004">
    <property type="protein sequence ID" value="NSL56579.1"/>
    <property type="molecule type" value="Genomic_DNA"/>
</dbReference>
<protein>
    <submittedName>
        <fullName evidence="4">Response regulator transcription factor</fullName>
    </submittedName>
</protein>
<dbReference type="InterPro" id="IPR001789">
    <property type="entry name" value="Sig_transdc_resp-reg_receiver"/>
</dbReference>
<dbReference type="PROSITE" id="PS50110">
    <property type="entry name" value="RESPONSE_REGULATORY"/>
    <property type="match status" value="1"/>
</dbReference>
<proteinExistence type="predicted"/>
<dbReference type="SUPFAM" id="SSF52172">
    <property type="entry name" value="CheY-like"/>
    <property type="match status" value="1"/>
</dbReference>
<dbReference type="RefSeq" id="WP_170022890.1">
    <property type="nucleotide sequence ID" value="NZ_JABCSC020000004.1"/>
</dbReference>
<name>A0ABX2IIH9_9RHOO</name>
<gene>
    <name evidence="4" type="ORF">HJ583_016210</name>
</gene>
<dbReference type="PANTHER" id="PTHR48111">
    <property type="entry name" value="REGULATOR OF RPOS"/>
    <property type="match status" value="1"/>
</dbReference>
<feature type="domain" description="Response regulatory" evidence="3">
    <location>
        <begin position="8"/>
        <end position="122"/>
    </location>
</feature>
<sequence length="377" mass="42104">MNQAARTAVFVLEQDSAMRQEVCAELARICPDVRGFGLQEELMPALEIAPAVCLLDMDSPEAGGLEICRHLRAQGDDQAHVILSSRHDNIQLRLNAYDAGCNDYIQRPLIPEEIVRKVDGVLKAHAQVAALSSQLDYAMSTAFSAMSTMAEMGTVMKFMREVFACDTPQQIIDQTIAACRDYELNTLVACRLGDSSLAHSEHGPASPLECSLLEHARNNDRITQFSGRLSISYPHLTLLVTNWPKTDEDRAGRLRDHLAFVAEAADIRCKVLEHDTRRLQRTETILEAVNGLMRMVDYLRERQQSQRESVMRMVADQGDEIARSFYRMGLTDAQEGVILNLVSSRGAEICEQMAGFGLEQERMLEGIIETMKSLAED</sequence>
<keyword evidence="5" id="KW-1185">Reference proteome</keyword>